<dbReference type="Pfam" id="PF07386">
    <property type="entry name" value="DUF1499"/>
    <property type="match status" value="1"/>
</dbReference>
<evidence type="ECO:0000313" key="2">
    <source>
        <dbReference type="EMBL" id="GGA72833.1"/>
    </source>
</evidence>
<name>A0A916W6R2_9HYPH</name>
<dbReference type="AlphaFoldDB" id="A0A916W6R2"/>
<comment type="caution">
    <text evidence="2">The sequence shown here is derived from an EMBL/GenBank/DDBJ whole genome shotgun (WGS) entry which is preliminary data.</text>
</comment>
<keyword evidence="1" id="KW-0472">Membrane</keyword>
<gene>
    <name evidence="2" type="ORF">GCM10011385_28420</name>
</gene>
<proteinExistence type="predicted"/>
<dbReference type="RefSeq" id="WP_188721736.1">
    <property type="nucleotide sequence ID" value="NZ_BMIF01000008.1"/>
</dbReference>
<dbReference type="InterPro" id="IPR010865">
    <property type="entry name" value="DUF1499"/>
</dbReference>
<sequence length="265" mass="28745">MIVDRAMKLERQRTSLAGWSSRTASFAIVLLITACVAHGFGLLLTIPFFWSLVIAGGLAVLALLAGVGALWRMWQYGLTGLGAASWGVFASLLLLLPYGLAVALYITRPALTDVTTDVVSPPEFVLAGKLRDEAMNPIEPLSQADGLQHMESYPELTGRRYEHSREQVLNAVLTLLQGRGWSLLTPAPIDEAEGTVVSMTLEATATGFIVGIPFDVAIRIEDRGDATFVDMRSVSRYGPHDLGMNALQIQWFLKDLDQALSEVGS</sequence>
<evidence type="ECO:0000256" key="1">
    <source>
        <dbReference type="SAM" id="Phobius"/>
    </source>
</evidence>
<reference evidence="2" key="1">
    <citation type="journal article" date="2014" name="Int. J. Syst. Evol. Microbiol.">
        <title>Complete genome sequence of Corynebacterium casei LMG S-19264T (=DSM 44701T), isolated from a smear-ripened cheese.</title>
        <authorList>
            <consortium name="US DOE Joint Genome Institute (JGI-PGF)"/>
            <person name="Walter F."/>
            <person name="Albersmeier A."/>
            <person name="Kalinowski J."/>
            <person name="Ruckert C."/>
        </authorList>
    </citation>
    <scope>NUCLEOTIDE SEQUENCE</scope>
    <source>
        <strain evidence="2">CGMCC 1.15320</strain>
    </source>
</reference>
<dbReference type="Proteomes" id="UP000636264">
    <property type="component" value="Unassembled WGS sequence"/>
</dbReference>
<dbReference type="EMBL" id="BMIF01000008">
    <property type="protein sequence ID" value="GGA72833.1"/>
    <property type="molecule type" value="Genomic_DNA"/>
</dbReference>
<keyword evidence="1" id="KW-0812">Transmembrane</keyword>
<accession>A0A916W6R2</accession>
<reference evidence="2" key="2">
    <citation type="submission" date="2020-09" db="EMBL/GenBank/DDBJ databases">
        <authorList>
            <person name="Sun Q."/>
            <person name="Zhou Y."/>
        </authorList>
    </citation>
    <scope>NUCLEOTIDE SEQUENCE</scope>
    <source>
        <strain evidence="2">CGMCC 1.15320</strain>
    </source>
</reference>
<organism evidence="2 3">
    <name type="scientific">Nitratireductor aestuarii</name>
    <dbReference type="NCBI Taxonomy" id="1735103"/>
    <lineage>
        <taxon>Bacteria</taxon>
        <taxon>Pseudomonadati</taxon>
        <taxon>Pseudomonadota</taxon>
        <taxon>Alphaproteobacteria</taxon>
        <taxon>Hyphomicrobiales</taxon>
        <taxon>Phyllobacteriaceae</taxon>
        <taxon>Nitratireductor</taxon>
    </lineage>
</organism>
<feature type="transmembrane region" description="Helical" evidence="1">
    <location>
        <begin position="21"/>
        <end position="42"/>
    </location>
</feature>
<evidence type="ECO:0000313" key="3">
    <source>
        <dbReference type="Proteomes" id="UP000636264"/>
    </source>
</evidence>
<keyword evidence="1" id="KW-1133">Transmembrane helix</keyword>
<feature type="transmembrane region" description="Helical" evidence="1">
    <location>
        <begin position="83"/>
        <end position="106"/>
    </location>
</feature>
<keyword evidence="3" id="KW-1185">Reference proteome</keyword>
<protein>
    <submittedName>
        <fullName evidence="2">Membrane protein</fullName>
    </submittedName>
</protein>
<dbReference type="PROSITE" id="PS51257">
    <property type="entry name" value="PROKAR_LIPOPROTEIN"/>
    <property type="match status" value="1"/>
</dbReference>
<feature type="transmembrane region" description="Helical" evidence="1">
    <location>
        <begin position="48"/>
        <end position="71"/>
    </location>
</feature>